<protein>
    <submittedName>
        <fullName evidence="1">Uncharacterized protein</fullName>
    </submittedName>
</protein>
<gene>
    <name evidence="1" type="ORF">LCGC14_0632590</name>
</gene>
<accession>A0A0F9R6R2</accession>
<proteinExistence type="predicted"/>
<comment type="caution">
    <text evidence="1">The sequence shown here is derived from an EMBL/GenBank/DDBJ whole genome shotgun (WGS) entry which is preliminary data.</text>
</comment>
<sequence length="57" mass="6660">MSKFYFVDLPCVNCKTKNFGLKVPSGQTLEEFAQKKNQKCRNCNCYLLKIKPNKNKK</sequence>
<dbReference type="AlphaFoldDB" id="A0A0F9R6R2"/>
<reference evidence="1" key="1">
    <citation type="journal article" date="2015" name="Nature">
        <title>Complex archaea that bridge the gap between prokaryotes and eukaryotes.</title>
        <authorList>
            <person name="Spang A."/>
            <person name="Saw J.H."/>
            <person name="Jorgensen S.L."/>
            <person name="Zaremba-Niedzwiedzka K."/>
            <person name="Martijn J."/>
            <person name="Lind A.E."/>
            <person name="van Eijk R."/>
            <person name="Schleper C."/>
            <person name="Guy L."/>
            <person name="Ettema T.J."/>
        </authorList>
    </citation>
    <scope>NUCLEOTIDE SEQUENCE</scope>
</reference>
<name>A0A0F9R6R2_9ZZZZ</name>
<organism evidence="1">
    <name type="scientific">marine sediment metagenome</name>
    <dbReference type="NCBI Taxonomy" id="412755"/>
    <lineage>
        <taxon>unclassified sequences</taxon>
        <taxon>metagenomes</taxon>
        <taxon>ecological metagenomes</taxon>
    </lineage>
</organism>
<evidence type="ECO:0000313" key="1">
    <source>
        <dbReference type="EMBL" id="KKN50429.1"/>
    </source>
</evidence>
<dbReference type="EMBL" id="LAZR01001113">
    <property type="protein sequence ID" value="KKN50429.1"/>
    <property type="molecule type" value="Genomic_DNA"/>
</dbReference>